<dbReference type="GO" id="GO:0016407">
    <property type="term" value="F:acetyltransferase activity"/>
    <property type="evidence" value="ECO:0007669"/>
    <property type="project" value="TreeGrafter"/>
</dbReference>
<evidence type="ECO:0000256" key="3">
    <source>
        <dbReference type="ARBA" id="ARBA00022679"/>
    </source>
</evidence>
<organism evidence="10 11">
    <name type="scientific">Emergomyces africanus</name>
    <dbReference type="NCBI Taxonomy" id="1955775"/>
    <lineage>
        <taxon>Eukaryota</taxon>
        <taxon>Fungi</taxon>
        <taxon>Dikarya</taxon>
        <taxon>Ascomycota</taxon>
        <taxon>Pezizomycotina</taxon>
        <taxon>Eurotiomycetes</taxon>
        <taxon>Eurotiomycetidae</taxon>
        <taxon>Onygenales</taxon>
        <taxon>Ajellomycetaceae</taxon>
        <taxon>Emergomyces</taxon>
    </lineage>
</organism>
<dbReference type="SUPFAM" id="SSF51230">
    <property type="entry name" value="Single hybrid motif"/>
    <property type="match status" value="1"/>
</dbReference>
<dbReference type="Pfam" id="PF02817">
    <property type="entry name" value="E3_binding"/>
    <property type="match status" value="1"/>
</dbReference>
<dbReference type="STRING" id="1658172.A0A1B7P5Z2"/>
<dbReference type="GO" id="GO:0031405">
    <property type="term" value="F:lipoic acid binding"/>
    <property type="evidence" value="ECO:0007669"/>
    <property type="project" value="TreeGrafter"/>
</dbReference>
<dbReference type="OrthoDB" id="15567at2759"/>
<evidence type="ECO:0000256" key="7">
    <source>
        <dbReference type="SAM" id="MobiDB-lite"/>
    </source>
</evidence>
<feature type="compositionally biased region" description="Pro residues" evidence="7">
    <location>
        <begin position="133"/>
        <end position="148"/>
    </location>
</feature>
<protein>
    <recommendedName>
        <fullName evidence="6">Dihydrolipoamide acetyltransferase component of pyruvate dehydrogenase complex</fullName>
        <ecNumber evidence="6">2.3.1.-</ecNumber>
    </recommendedName>
</protein>
<dbReference type="PROSITE" id="PS50968">
    <property type="entry name" value="BIOTINYL_LIPOYL"/>
    <property type="match status" value="1"/>
</dbReference>
<keyword evidence="4 6" id="KW-0450">Lipoyl</keyword>
<feature type="domain" description="Peripheral subunit-binding (PSBD)" evidence="9">
    <location>
        <begin position="181"/>
        <end position="218"/>
    </location>
</feature>
<dbReference type="Gene3D" id="3.30.559.10">
    <property type="entry name" value="Chloramphenicol acetyltransferase-like domain"/>
    <property type="match status" value="1"/>
</dbReference>
<feature type="compositionally biased region" description="Low complexity" evidence="7">
    <location>
        <begin position="228"/>
        <end position="237"/>
    </location>
</feature>
<feature type="region of interest" description="Disordered" evidence="7">
    <location>
        <begin position="126"/>
        <end position="150"/>
    </location>
</feature>
<evidence type="ECO:0000256" key="5">
    <source>
        <dbReference type="ARBA" id="ARBA00023315"/>
    </source>
</evidence>
<dbReference type="EC" id="2.3.1.-" evidence="6"/>
<evidence type="ECO:0000256" key="4">
    <source>
        <dbReference type="ARBA" id="ARBA00022823"/>
    </source>
</evidence>
<dbReference type="GO" id="GO:0005739">
    <property type="term" value="C:mitochondrion"/>
    <property type="evidence" value="ECO:0007669"/>
    <property type="project" value="TreeGrafter"/>
</dbReference>
<dbReference type="PANTHER" id="PTHR43178">
    <property type="entry name" value="DIHYDROLIPOAMIDE ACETYLTRANSFERASE COMPONENT OF PYRUVATE DEHYDROGENASE COMPLEX"/>
    <property type="match status" value="1"/>
</dbReference>
<reference evidence="10 11" key="1">
    <citation type="submission" date="2015-07" db="EMBL/GenBank/DDBJ databases">
        <title>Emmonsia species relationships and genome sequence.</title>
        <authorList>
            <person name="Cuomo C.A."/>
            <person name="Schwartz I.S."/>
            <person name="Kenyon C."/>
            <person name="de Hoog G.S."/>
            <person name="Govender N.P."/>
            <person name="Botha A."/>
            <person name="Moreno L."/>
            <person name="de Vries M."/>
            <person name="Munoz J.F."/>
            <person name="Stielow J.B."/>
        </authorList>
    </citation>
    <scope>NUCLEOTIDE SEQUENCE [LARGE SCALE GENOMIC DNA]</scope>
    <source>
        <strain evidence="10 11">CBS 136260</strain>
    </source>
</reference>
<evidence type="ECO:0000256" key="1">
    <source>
        <dbReference type="ARBA" id="ARBA00001938"/>
    </source>
</evidence>
<comment type="cofactor">
    <cofactor evidence="1 6">
        <name>(R)-lipoate</name>
        <dbReference type="ChEBI" id="CHEBI:83088"/>
    </cofactor>
</comment>
<gene>
    <name evidence="10" type="ORF">ACJ72_01315</name>
</gene>
<dbReference type="AlphaFoldDB" id="A0A1B7P5Z2"/>
<dbReference type="InterPro" id="IPR011053">
    <property type="entry name" value="Single_hybrid_motif"/>
</dbReference>
<dbReference type="InterPro" id="IPR023213">
    <property type="entry name" value="CAT-like_dom_sf"/>
</dbReference>
<evidence type="ECO:0000313" key="11">
    <source>
        <dbReference type="Proteomes" id="UP000091918"/>
    </source>
</evidence>
<dbReference type="InterPro" id="IPR036625">
    <property type="entry name" value="E3-bd_dom_sf"/>
</dbReference>
<keyword evidence="5 6" id="KW-0012">Acyltransferase</keyword>
<evidence type="ECO:0000256" key="6">
    <source>
        <dbReference type="RuleBase" id="RU003423"/>
    </source>
</evidence>
<keyword evidence="11" id="KW-1185">Reference proteome</keyword>
<dbReference type="FunFam" id="2.40.50.100:FF:000041">
    <property type="entry name" value="Dihydrolipoamide acetyltransferase component of pyruvate dehydrogenase complex"/>
    <property type="match status" value="1"/>
</dbReference>
<dbReference type="InterPro" id="IPR000089">
    <property type="entry name" value="Biotin_lipoyl"/>
</dbReference>
<dbReference type="SUPFAM" id="SSF52777">
    <property type="entry name" value="CoA-dependent acyltransferases"/>
    <property type="match status" value="1"/>
</dbReference>
<dbReference type="Pfam" id="PF00198">
    <property type="entry name" value="2-oxoacid_dh"/>
    <property type="match status" value="1"/>
</dbReference>
<feature type="domain" description="Lipoyl-binding" evidence="8">
    <location>
        <begin position="48"/>
        <end position="123"/>
    </location>
</feature>
<evidence type="ECO:0000313" key="10">
    <source>
        <dbReference type="EMBL" id="OAX84317.1"/>
    </source>
</evidence>
<accession>A0A1B7P5Z2</accession>
<comment type="caution">
    <text evidence="10">The sequence shown here is derived from an EMBL/GenBank/DDBJ whole genome shotgun (WGS) entry which is preliminary data.</text>
</comment>
<name>A0A1B7P5Z2_9EURO</name>
<keyword evidence="3 6" id="KW-0808">Transferase</keyword>
<dbReference type="Proteomes" id="UP000091918">
    <property type="component" value="Unassembled WGS sequence"/>
</dbReference>
<dbReference type="SUPFAM" id="SSF47005">
    <property type="entry name" value="Peripheral subunit-binding domain of 2-oxo acid dehydrogenase complex"/>
    <property type="match status" value="1"/>
</dbReference>
<dbReference type="Gene3D" id="4.10.320.10">
    <property type="entry name" value="E3-binding domain"/>
    <property type="match status" value="1"/>
</dbReference>
<sequence length="485" mass="52466">MMHLRCRGSFAQILLPSSSPARFVPSISRTPSLSHRRRFHVSPASCAIRSQLLKDVGEGITEIQIIQWYVQEGARIEEWKPLCQYQSDKAVDDITSRYEGVIKKLHFQADDTVPTGMALCDIDVDESKYPDENAPPPPANEPTPPPPEQVVTETAGVSMATEATAAPIARDTPPQSKFASLATPAVRGMLKELKVDILNVTGTGKDGRVMKEDVLRYVAERDAAPAPAQAAVSSVDQPTQPAMGISTPQTETTTPLTPIQSQMFKTMTRSLTIPHFLYADELNIGSLSSIRRKLATHPTQPLKLSYLPFIIKAVSLSLNTYPILNARVDATTNPNKPALVMRSNHNIGVAMDTPTGLLVPNIKNVQARSILDIAAELIRLSEVARAGKLTPADLGGGTITVSNIGNIGGTYVGPVVLPSEVAILGVGRAKTVPVFDEAGNVVKGEKVNFSWSADHRVIDGATMARMAEKVRLYLEEPESMMLALR</sequence>
<dbReference type="InterPro" id="IPR001078">
    <property type="entry name" value="2-oxoacid_DH_actylTfrase"/>
</dbReference>
<proteinExistence type="inferred from homology"/>
<dbReference type="GO" id="GO:0045333">
    <property type="term" value="P:cellular respiration"/>
    <property type="evidence" value="ECO:0007669"/>
    <property type="project" value="UniProtKB-ARBA"/>
</dbReference>
<evidence type="ECO:0000256" key="2">
    <source>
        <dbReference type="ARBA" id="ARBA00007317"/>
    </source>
</evidence>
<dbReference type="FunFam" id="3.30.559.10:FF:000007">
    <property type="entry name" value="Dihydrolipoamide acetyltransferase component of pyruvate dehydrogenase complex"/>
    <property type="match status" value="1"/>
</dbReference>
<dbReference type="InterPro" id="IPR004167">
    <property type="entry name" value="PSBD"/>
</dbReference>
<dbReference type="EMBL" id="LGUA01000086">
    <property type="protein sequence ID" value="OAX84317.1"/>
    <property type="molecule type" value="Genomic_DNA"/>
</dbReference>
<dbReference type="InterPro" id="IPR050743">
    <property type="entry name" value="2-oxoacid_DH_E2_comp"/>
</dbReference>
<dbReference type="PROSITE" id="PS51826">
    <property type="entry name" value="PSBD"/>
    <property type="match status" value="1"/>
</dbReference>
<dbReference type="CDD" id="cd06849">
    <property type="entry name" value="lipoyl_domain"/>
    <property type="match status" value="1"/>
</dbReference>
<evidence type="ECO:0000259" key="9">
    <source>
        <dbReference type="PROSITE" id="PS51826"/>
    </source>
</evidence>
<feature type="region of interest" description="Disordered" evidence="7">
    <location>
        <begin position="228"/>
        <end position="255"/>
    </location>
</feature>
<dbReference type="Pfam" id="PF00364">
    <property type="entry name" value="Biotin_lipoyl"/>
    <property type="match status" value="1"/>
</dbReference>
<evidence type="ECO:0000259" key="8">
    <source>
        <dbReference type="PROSITE" id="PS50968"/>
    </source>
</evidence>
<dbReference type="Gene3D" id="2.40.50.100">
    <property type="match status" value="1"/>
</dbReference>
<dbReference type="PANTHER" id="PTHR43178:SF5">
    <property type="entry name" value="LIPOAMIDE ACYLTRANSFERASE COMPONENT OF BRANCHED-CHAIN ALPHA-KETO ACID DEHYDROGENASE COMPLEX, MITOCHONDRIAL"/>
    <property type="match status" value="1"/>
</dbReference>
<comment type="similarity">
    <text evidence="2 6">Belongs to the 2-oxoacid dehydrogenase family.</text>
</comment>